<reference evidence="3" key="1">
    <citation type="submission" date="2021-01" db="EMBL/GenBank/DDBJ databases">
        <authorList>
            <person name="Corre E."/>
            <person name="Pelletier E."/>
            <person name="Niang G."/>
            <person name="Scheremetjew M."/>
            <person name="Finn R."/>
            <person name="Kale V."/>
            <person name="Holt S."/>
            <person name="Cochrane G."/>
            <person name="Meng A."/>
            <person name="Brown T."/>
            <person name="Cohen L."/>
        </authorList>
    </citation>
    <scope>NUCLEOTIDE SEQUENCE</scope>
    <source>
        <strain evidence="3">GSO104</strain>
    </source>
</reference>
<gene>
    <name evidence="3" type="ORF">DBRI00130_LOCUS10877</name>
</gene>
<feature type="compositionally biased region" description="Basic and acidic residues" evidence="1">
    <location>
        <begin position="142"/>
        <end position="159"/>
    </location>
</feature>
<dbReference type="PANTHER" id="PTHR13258:SF0">
    <property type="entry name" value="SYNDETIN"/>
    <property type="match status" value="1"/>
</dbReference>
<dbReference type="PANTHER" id="PTHR13258">
    <property type="entry name" value="SYNDETIN"/>
    <property type="match status" value="1"/>
</dbReference>
<dbReference type="InterPro" id="IPR040047">
    <property type="entry name" value="VPS50"/>
</dbReference>
<feature type="region of interest" description="Disordered" evidence="1">
    <location>
        <begin position="142"/>
        <end position="165"/>
    </location>
</feature>
<dbReference type="InterPro" id="IPR019514">
    <property type="entry name" value="Syndetin_C"/>
</dbReference>
<accession>A0A7S4VAI2</accession>
<sequence>MLFLSPFHFYAPNIQSLENMLESFSPYLVTSSNIQSLSKRHCWEGQFYGGTAEEPLLPRFATFGNPFLTVSKVISRFGDFKPQNDRFNSAGGDCMPSTSSTASSSCDTEIYNSCGENHESGRLVTSSGESNPCPAGECISEKGIKENIEPETKGKRQSDGAENVEPDLGPYATIFSLMGAKSDEIQVMPFATQSGTEGLVKFTSRLLTIAQKLPFIVSDVSRVLSNLYDLYFVTVFRLCAGNASNEKILLGLERCPSHLLDNQDDTNCDGNRNVTMRNHQQHESALFTGLKLLSAKKSNKRASKLCTRISPTIEADICSPLRCEQEMVAMLREFIVQGQERLGSMVSLDKIDTWGEHSEDMTHAARPGFEALHRIAITLENRFASAHSCLFVALLLDTAHSCLAQTIEKESNFLRAGKYFRQNESIVEPSYKVKRNDFLEGYAHSALKISPTLVLFAGRMVGVRAVSPRKTILDVLKVGRGWDESKLNENPNPYIDNLCDRCAFLWGFMSSSEKLPAFVMSMAWDYVISGSFLSLLEGFSRILTCSTEGRALMSMDLVTFSSGTNAFSVMDRIQGSMESVDTPPPAMPQRGKLYVDTYVKVYYYPEEDIMNWIHDNHTSYRLNHSLALITCCVGCRRGWQSRTLVGMKRQVKALYDNILTES</sequence>
<evidence type="ECO:0000313" key="3">
    <source>
        <dbReference type="EMBL" id="CAE4599522.1"/>
    </source>
</evidence>
<proteinExistence type="predicted"/>
<dbReference type="AlphaFoldDB" id="A0A7S4VAI2"/>
<dbReference type="GO" id="GO:1990745">
    <property type="term" value="C:EARP complex"/>
    <property type="evidence" value="ECO:0007669"/>
    <property type="project" value="InterPro"/>
</dbReference>
<feature type="domain" description="Syndetin C-terminal" evidence="2">
    <location>
        <begin position="378"/>
        <end position="633"/>
    </location>
</feature>
<evidence type="ECO:0000256" key="1">
    <source>
        <dbReference type="SAM" id="MobiDB-lite"/>
    </source>
</evidence>
<dbReference type="Pfam" id="PF10474">
    <property type="entry name" value="Syndetin_C"/>
    <property type="match status" value="1"/>
</dbReference>
<organism evidence="3">
    <name type="scientific">Ditylum brightwellii</name>
    <dbReference type="NCBI Taxonomy" id="49249"/>
    <lineage>
        <taxon>Eukaryota</taxon>
        <taxon>Sar</taxon>
        <taxon>Stramenopiles</taxon>
        <taxon>Ochrophyta</taxon>
        <taxon>Bacillariophyta</taxon>
        <taxon>Mediophyceae</taxon>
        <taxon>Lithodesmiophycidae</taxon>
        <taxon>Lithodesmiales</taxon>
        <taxon>Lithodesmiaceae</taxon>
        <taxon>Ditylum</taxon>
    </lineage>
</organism>
<dbReference type="GO" id="GO:0042147">
    <property type="term" value="P:retrograde transport, endosome to Golgi"/>
    <property type="evidence" value="ECO:0007669"/>
    <property type="project" value="InterPro"/>
</dbReference>
<dbReference type="GO" id="GO:0000149">
    <property type="term" value="F:SNARE binding"/>
    <property type="evidence" value="ECO:0007669"/>
    <property type="project" value="TreeGrafter"/>
</dbReference>
<dbReference type="GO" id="GO:0032456">
    <property type="term" value="P:endocytic recycling"/>
    <property type="evidence" value="ECO:0007669"/>
    <property type="project" value="InterPro"/>
</dbReference>
<dbReference type="EMBL" id="HBNS01013497">
    <property type="protein sequence ID" value="CAE4599522.1"/>
    <property type="molecule type" value="Transcribed_RNA"/>
</dbReference>
<protein>
    <recommendedName>
        <fullName evidence="2">Syndetin C-terminal domain-containing protein</fullName>
    </recommendedName>
</protein>
<dbReference type="GO" id="GO:0005829">
    <property type="term" value="C:cytosol"/>
    <property type="evidence" value="ECO:0007669"/>
    <property type="project" value="GOC"/>
</dbReference>
<evidence type="ECO:0000259" key="2">
    <source>
        <dbReference type="Pfam" id="PF10474"/>
    </source>
</evidence>
<name>A0A7S4VAI2_9STRA</name>